<dbReference type="Proteomes" id="UP000190837">
    <property type="component" value="Unassembled WGS sequence"/>
</dbReference>
<dbReference type="AlphaFoldDB" id="A0A1C3H3W4"/>
<gene>
    <name evidence="1" type="ORF">CHUV0807_1094</name>
</gene>
<sequence>MAFLLFPPDEGAIRRRYQGDLTGLVELEAMFLRLQAV</sequence>
<protein>
    <submittedName>
        <fullName evidence="1">Uncharacterized protein</fullName>
    </submittedName>
</protein>
<evidence type="ECO:0000313" key="2">
    <source>
        <dbReference type="Proteomes" id="UP000190837"/>
    </source>
</evidence>
<organism evidence="1 2">
    <name type="scientific">Cardiobacterium hominis</name>
    <dbReference type="NCBI Taxonomy" id="2718"/>
    <lineage>
        <taxon>Bacteria</taxon>
        <taxon>Pseudomonadati</taxon>
        <taxon>Pseudomonadota</taxon>
        <taxon>Gammaproteobacteria</taxon>
        <taxon>Cardiobacteriales</taxon>
        <taxon>Cardiobacteriaceae</taxon>
        <taxon>Cardiobacterium</taxon>
    </lineage>
</organism>
<reference evidence="2" key="1">
    <citation type="submission" date="2016-04" db="EMBL/GenBank/DDBJ databases">
        <authorList>
            <person name="Tagini F."/>
        </authorList>
    </citation>
    <scope>NUCLEOTIDE SEQUENCE [LARGE SCALE GENOMIC DNA]</scope>
    <source>
        <strain evidence="2">CHUV0807</strain>
    </source>
</reference>
<evidence type="ECO:0000313" key="1">
    <source>
        <dbReference type="EMBL" id="SAM63239.1"/>
    </source>
</evidence>
<accession>A0A1C3H3W4</accession>
<name>A0A1C3H3W4_9GAMM</name>
<proteinExistence type="predicted"/>
<dbReference type="EMBL" id="FKLO01000042">
    <property type="protein sequence ID" value="SAM63239.1"/>
    <property type="molecule type" value="Genomic_DNA"/>
</dbReference>